<evidence type="ECO:0000256" key="3">
    <source>
        <dbReference type="ARBA" id="ARBA00023136"/>
    </source>
</evidence>
<evidence type="ECO:0000259" key="6">
    <source>
        <dbReference type="Pfam" id="PF03717"/>
    </source>
</evidence>
<dbReference type="PANTHER" id="PTHR30627:SF1">
    <property type="entry name" value="PEPTIDOGLYCAN D,D-TRANSPEPTIDASE FTSI"/>
    <property type="match status" value="1"/>
</dbReference>
<keyword evidence="4" id="KW-1133">Transmembrane helix</keyword>
<sequence>MPSATRRSTRRRTAIAGIGAAAIGALFVFRLVDIQVVRADALSRAASETRGVTEVSEGVRGDILDSAGTVLASTISTFTITVSPRAVADFTRERDTANGEPALETVTPHQAAGELAGILARPTGDILSILTDDPSLDFAYVARDIDATAFEAVKELEIPWLYYESEPERVYPIGSVTGNIVGFYDNDGASIAGVEQLENTCLSGSDGTVTYQRGADGVAIPGTRSHAVPPQKGGSVTLTIDSDLQWFAQTALAERMSEVGGAWGTAIVQRVDTGDLLAVADYPSVDPARIDDTPEQFRGSIAFQAPYEPGSTFKALTAASLVDAGVATAATEVESPFIYTDPNGASFRDSEFHDEPLRLTLAGVVQESSNTGLAILSKGLTPDQRFDDMLRFGLGEPSEVGFPGESGGILRTPAEWDNQTELVTTFGQGLSATAIQMASVYQTLGNQGVRMPVRLVAGCSTADGAPHPKGAADGTAGGVRVISADTAQSVVEMLETVVEGGYAASELQLAGYRVAAKTSTAEMSDGNGAYSSSFITSITGLFPAEAPQFVVSVTIAQPVSVDSALAPAPVFHDLVAQLAKDHRVLPSTEPAPELPTRY</sequence>
<organism evidence="7 8">
    <name type="scientific">Herbiconiux aconitum</name>
    <dbReference type="NCBI Taxonomy" id="2970913"/>
    <lineage>
        <taxon>Bacteria</taxon>
        <taxon>Bacillati</taxon>
        <taxon>Actinomycetota</taxon>
        <taxon>Actinomycetes</taxon>
        <taxon>Micrococcales</taxon>
        <taxon>Microbacteriaceae</taxon>
        <taxon>Herbiconiux</taxon>
    </lineage>
</organism>
<protein>
    <submittedName>
        <fullName evidence="7">Penicillin-binding protein 2</fullName>
    </submittedName>
</protein>
<feature type="transmembrane region" description="Helical" evidence="4">
    <location>
        <begin position="12"/>
        <end position="32"/>
    </location>
</feature>
<evidence type="ECO:0000313" key="8">
    <source>
        <dbReference type="Proteomes" id="UP001165584"/>
    </source>
</evidence>
<dbReference type="Gene3D" id="3.40.710.10">
    <property type="entry name" value="DD-peptidase/beta-lactamase superfamily"/>
    <property type="match status" value="1"/>
</dbReference>
<dbReference type="Pfam" id="PF00905">
    <property type="entry name" value="Transpeptidase"/>
    <property type="match status" value="1"/>
</dbReference>
<keyword evidence="8" id="KW-1185">Reference proteome</keyword>
<evidence type="ECO:0000256" key="1">
    <source>
        <dbReference type="ARBA" id="ARBA00004370"/>
    </source>
</evidence>
<dbReference type="InterPro" id="IPR012338">
    <property type="entry name" value="Beta-lactam/transpept-like"/>
</dbReference>
<dbReference type="SUPFAM" id="SSF56519">
    <property type="entry name" value="Penicillin binding protein dimerisation domain"/>
    <property type="match status" value="1"/>
</dbReference>
<comment type="caution">
    <text evidence="7">The sequence shown here is derived from an EMBL/GenBank/DDBJ whole genome shotgun (WGS) entry which is preliminary data.</text>
</comment>
<dbReference type="SUPFAM" id="SSF56601">
    <property type="entry name" value="beta-lactamase/transpeptidase-like"/>
    <property type="match status" value="1"/>
</dbReference>
<dbReference type="InterPro" id="IPR005311">
    <property type="entry name" value="PBP_dimer"/>
</dbReference>
<dbReference type="EMBL" id="JANLCM010000001">
    <property type="protein sequence ID" value="MCS5717786.1"/>
    <property type="molecule type" value="Genomic_DNA"/>
</dbReference>
<evidence type="ECO:0000256" key="2">
    <source>
        <dbReference type="ARBA" id="ARBA00007171"/>
    </source>
</evidence>
<evidence type="ECO:0000313" key="7">
    <source>
        <dbReference type="EMBL" id="MCS5717786.1"/>
    </source>
</evidence>
<dbReference type="InterPro" id="IPR036138">
    <property type="entry name" value="PBP_dimer_sf"/>
</dbReference>
<dbReference type="InterPro" id="IPR050515">
    <property type="entry name" value="Beta-lactam/transpept"/>
</dbReference>
<dbReference type="RefSeq" id="WP_259506328.1">
    <property type="nucleotide sequence ID" value="NZ_JANLCM010000001.1"/>
</dbReference>
<evidence type="ECO:0000259" key="5">
    <source>
        <dbReference type="Pfam" id="PF00905"/>
    </source>
</evidence>
<keyword evidence="3 4" id="KW-0472">Membrane</keyword>
<dbReference type="PANTHER" id="PTHR30627">
    <property type="entry name" value="PEPTIDOGLYCAN D,D-TRANSPEPTIDASE"/>
    <property type="match status" value="1"/>
</dbReference>
<name>A0ABT2GNU2_9MICO</name>
<comment type="similarity">
    <text evidence="2">Belongs to the transpeptidase family.</text>
</comment>
<dbReference type="Gene3D" id="3.90.1310.10">
    <property type="entry name" value="Penicillin-binding protein 2a (Domain 2)"/>
    <property type="match status" value="1"/>
</dbReference>
<comment type="subcellular location">
    <subcellularLocation>
        <location evidence="1">Membrane</location>
    </subcellularLocation>
</comment>
<dbReference type="Pfam" id="PF03717">
    <property type="entry name" value="PBP_dimer"/>
    <property type="match status" value="1"/>
</dbReference>
<reference evidence="7" key="1">
    <citation type="submission" date="2022-08" db="EMBL/GenBank/DDBJ databases">
        <authorList>
            <person name="Deng Y."/>
            <person name="Han X.-F."/>
            <person name="Zhang Y.-Q."/>
        </authorList>
    </citation>
    <scope>NUCLEOTIDE SEQUENCE</scope>
    <source>
        <strain evidence="7">CPCC 205763</strain>
    </source>
</reference>
<dbReference type="Proteomes" id="UP001165584">
    <property type="component" value="Unassembled WGS sequence"/>
</dbReference>
<feature type="domain" description="Penicillin-binding protein dimerisation" evidence="6">
    <location>
        <begin position="58"/>
        <end position="184"/>
    </location>
</feature>
<feature type="domain" description="Penicillin-binding protein transpeptidase" evidence="5">
    <location>
        <begin position="264"/>
        <end position="574"/>
    </location>
</feature>
<proteinExistence type="inferred from homology"/>
<dbReference type="InterPro" id="IPR001460">
    <property type="entry name" value="PCN-bd_Tpept"/>
</dbReference>
<dbReference type="Gene3D" id="3.30.450.330">
    <property type="match status" value="1"/>
</dbReference>
<keyword evidence="4" id="KW-0812">Transmembrane</keyword>
<gene>
    <name evidence="7" type="ORF">N1027_06515</name>
</gene>
<accession>A0ABT2GNU2</accession>
<evidence type="ECO:0000256" key="4">
    <source>
        <dbReference type="SAM" id="Phobius"/>
    </source>
</evidence>